<organism evidence="12">
    <name type="scientific">Cyprideis torosa</name>
    <dbReference type="NCBI Taxonomy" id="163714"/>
    <lineage>
        <taxon>Eukaryota</taxon>
        <taxon>Metazoa</taxon>
        <taxon>Ecdysozoa</taxon>
        <taxon>Arthropoda</taxon>
        <taxon>Crustacea</taxon>
        <taxon>Oligostraca</taxon>
        <taxon>Ostracoda</taxon>
        <taxon>Podocopa</taxon>
        <taxon>Podocopida</taxon>
        <taxon>Cytherocopina</taxon>
        <taxon>Cytheroidea</taxon>
        <taxon>Cytherideidae</taxon>
        <taxon>Cyprideis</taxon>
    </lineage>
</organism>
<dbReference type="NCBIfam" id="NF001377">
    <property type="entry name" value="PRK00278.2-4"/>
    <property type="match status" value="1"/>
</dbReference>
<evidence type="ECO:0000256" key="9">
    <source>
        <dbReference type="ARBA" id="ARBA00023141"/>
    </source>
</evidence>
<dbReference type="AlphaFoldDB" id="A0A7R8WT27"/>
<keyword evidence="7" id="KW-0210">Decarboxylase</keyword>
<comment type="catalytic activity">
    <reaction evidence="1">
        <text>1-(2-carboxyphenylamino)-1-deoxy-D-ribulose 5-phosphate + H(+) = (1S,2R)-1-C-(indol-3-yl)glycerol 3-phosphate + CO2 + H2O</text>
        <dbReference type="Rhea" id="RHEA:23476"/>
        <dbReference type="ChEBI" id="CHEBI:15377"/>
        <dbReference type="ChEBI" id="CHEBI:15378"/>
        <dbReference type="ChEBI" id="CHEBI:16526"/>
        <dbReference type="ChEBI" id="CHEBI:58613"/>
        <dbReference type="ChEBI" id="CHEBI:58866"/>
        <dbReference type="EC" id="4.1.1.48"/>
    </reaction>
</comment>
<reference evidence="12" key="1">
    <citation type="submission" date="2020-11" db="EMBL/GenBank/DDBJ databases">
        <authorList>
            <person name="Tran Van P."/>
        </authorList>
    </citation>
    <scope>NUCLEOTIDE SEQUENCE</scope>
</reference>
<evidence type="ECO:0000256" key="4">
    <source>
        <dbReference type="ARBA" id="ARBA00022605"/>
    </source>
</evidence>
<dbReference type="EC" id="4.1.1.48" evidence="3"/>
<sequence>MRSILSGEKGPKRDMVLLNSGAAFMTAGLCDTIGDGMAIAADIIDGGKALEKLDALVALTKQLADELDGSCAPTNKIVARKKEEISQVLQDGVVLPSSCQEEDIAPPRGFREALLQHEGVSIIAEAKKASPSKGLISSDFDIVAIAEHYERCGAQAMSVLTDVDFFQGSLENLVRARAASCLPVLRKDFIVHEIQIEQSFKHGADAILLIAALLEEQQIRDYFQYAKEMGMDVIAEVHDEYEAEKCLRAECDLIGINNRDLRDFTVDIQTTFRLARVIGHSTPLVSESGLASKNDIQMLQKHGITAALVGEALMRAGTEGKQLAIFRDE</sequence>
<keyword evidence="4" id="KW-0028">Amino-acid biosynthesis</keyword>
<dbReference type="FunFam" id="3.20.20.70:FF:000024">
    <property type="entry name" value="Indole-3-glycerol phosphate synthase"/>
    <property type="match status" value="1"/>
</dbReference>
<proteinExistence type="inferred from homology"/>
<keyword evidence="6" id="KW-0808">Transferase</keyword>
<feature type="domain" description="Indole-3-glycerol phosphate synthase" evidence="11">
    <location>
        <begin position="75"/>
        <end position="317"/>
    </location>
</feature>
<dbReference type="HAMAP" id="MF_00134_B">
    <property type="entry name" value="IGPS_B"/>
    <property type="match status" value="1"/>
</dbReference>
<dbReference type="InterPro" id="IPR045186">
    <property type="entry name" value="Indole-3-glycerol_P_synth"/>
</dbReference>
<dbReference type="CDD" id="cd00331">
    <property type="entry name" value="IGPS"/>
    <property type="match status" value="1"/>
</dbReference>
<protein>
    <recommendedName>
        <fullName evidence="3">indole-3-glycerol-phosphate synthase</fullName>
        <ecNumber evidence="3">4.1.1.48</ecNumber>
    </recommendedName>
</protein>
<accession>A0A7R8WT27</accession>
<dbReference type="InterPro" id="IPR035902">
    <property type="entry name" value="Nuc_phospho_transferase"/>
</dbReference>
<dbReference type="PANTHER" id="PTHR22854">
    <property type="entry name" value="TRYPTOPHAN BIOSYNTHESIS PROTEIN"/>
    <property type="match status" value="1"/>
</dbReference>
<keyword evidence="9" id="KW-0057">Aromatic amino acid biosynthesis</keyword>
<evidence type="ECO:0000256" key="10">
    <source>
        <dbReference type="ARBA" id="ARBA00023239"/>
    </source>
</evidence>
<dbReference type="UniPathway" id="UPA00035">
    <property type="reaction ID" value="UER00043"/>
</dbReference>
<comment type="pathway">
    <text evidence="2">Amino-acid biosynthesis; L-tryptophan biosynthesis; L-tryptophan from chorismate: step 4/5.</text>
</comment>
<dbReference type="PANTHER" id="PTHR22854:SF2">
    <property type="entry name" value="INDOLE-3-GLYCEROL-PHOSPHATE SYNTHASE"/>
    <property type="match status" value="1"/>
</dbReference>
<dbReference type="Gene3D" id="3.20.20.70">
    <property type="entry name" value="Aldolase class I"/>
    <property type="match status" value="1"/>
</dbReference>
<evidence type="ECO:0000313" key="12">
    <source>
        <dbReference type="EMBL" id="CAD7236315.1"/>
    </source>
</evidence>
<dbReference type="GO" id="GO:0004425">
    <property type="term" value="F:indole-3-glycerol-phosphate synthase activity"/>
    <property type="evidence" value="ECO:0007669"/>
    <property type="project" value="UniProtKB-EC"/>
</dbReference>
<keyword evidence="5" id="KW-0328">Glycosyltransferase</keyword>
<dbReference type="Pfam" id="PF00218">
    <property type="entry name" value="IGPS"/>
    <property type="match status" value="1"/>
</dbReference>
<evidence type="ECO:0000256" key="8">
    <source>
        <dbReference type="ARBA" id="ARBA00022822"/>
    </source>
</evidence>
<dbReference type="InterPro" id="IPR011060">
    <property type="entry name" value="RibuloseP-bd_barrel"/>
</dbReference>
<keyword evidence="10" id="KW-0456">Lyase</keyword>
<dbReference type="SUPFAM" id="SSF51366">
    <property type="entry name" value="Ribulose-phoshate binding barrel"/>
    <property type="match status" value="1"/>
</dbReference>
<dbReference type="EMBL" id="OB678130">
    <property type="protein sequence ID" value="CAD7236315.1"/>
    <property type="molecule type" value="Genomic_DNA"/>
</dbReference>
<evidence type="ECO:0000256" key="6">
    <source>
        <dbReference type="ARBA" id="ARBA00022679"/>
    </source>
</evidence>
<gene>
    <name evidence="12" type="ORF">CTOB1V02_LOCUS14130</name>
</gene>
<evidence type="ECO:0000256" key="1">
    <source>
        <dbReference type="ARBA" id="ARBA00001633"/>
    </source>
</evidence>
<evidence type="ECO:0000256" key="7">
    <source>
        <dbReference type="ARBA" id="ARBA00022793"/>
    </source>
</evidence>
<dbReference type="OrthoDB" id="10064004at2759"/>
<evidence type="ECO:0000259" key="11">
    <source>
        <dbReference type="Pfam" id="PF00218"/>
    </source>
</evidence>
<evidence type="ECO:0000256" key="2">
    <source>
        <dbReference type="ARBA" id="ARBA00004696"/>
    </source>
</evidence>
<dbReference type="GO" id="GO:0000162">
    <property type="term" value="P:L-tryptophan biosynthetic process"/>
    <property type="evidence" value="ECO:0007669"/>
    <property type="project" value="UniProtKB-UniPathway"/>
</dbReference>
<dbReference type="InterPro" id="IPR013785">
    <property type="entry name" value="Aldolase_TIM"/>
</dbReference>
<evidence type="ECO:0000256" key="5">
    <source>
        <dbReference type="ARBA" id="ARBA00022676"/>
    </source>
</evidence>
<keyword evidence="8" id="KW-0822">Tryptophan biosynthesis</keyword>
<dbReference type="SUPFAM" id="SSF52418">
    <property type="entry name" value="Nucleoside phosphorylase/phosphoribosyltransferase catalytic domain"/>
    <property type="match status" value="1"/>
</dbReference>
<name>A0A7R8WT27_9CRUS</name>
<evidence type="ECO:0000256" key="3">
    <source>
        <dbReference type="ARBA" id="ARBA00012362"/>
    </source>
</evidence>
<dbReference type="GO" id="GO:0004640">
    <property type="term" value="F:phosphoribosylanthranilate isomerase activity"/>
    <property type="evidence" value="ECO:0007669"/>
    <property type="project" value="TreeGrafter"/>
</dbReference>
<dbReference type="InterPro" id="IPR013798">
    <property type="entry name" value="Indole-3-glycerol_P_synth_dom"/>
</dbReference>
<dbReference type="Gene3D" id="3.40.1030.10">
    <property type="entry name" value="Nucleoside phosphorylase/phosphoribosyltransferase catalytic domain"/>
    <property type="match status" value="1"/>
</dbReference>
<dbReference type="GO" id="GO:0016757">
    <property type="term" value="F:glycosyltransferase activity"/>
    <property type="evidence" value="ECO:0007669"/>
    <property type="project" value="UniProtKB-KW"/>
</dbReference>